<organism evidence="2 3">
    <name type="scientific">Aurantiacibacter gilvus</name>
    <dbReference type="NCBI Taxonomy" id="3139141"/>
    <lineage>
        <taxon>Bacteria</taxon>
        <taxon>Pseudomonadati</taxon>
        <taxon>Pseudomonadota</taxon>
        <taxon>Alphaproteobacteria</taxon>
        <taxon>Sphingomonadales</taxon>
        <taxon>Erythrobacteraceae</taxon>
        <taxon>Aurantiacibacter</taxon>
    </lineage>
</organism>
<feature type="signal peptide" evidence="1">
    <location>
        <begin position="1"/>
        <end position="19"/>
    </location>
</feature>
<name>A0ABU9IF03_9SPHN</name>
<dbReference type="RefSeq" id="WP_341673483.1">
    <property type="nucleotide sequence ID" value="NZ_JBBYHV010000001.1"/>
</dbReference>
<keyword evidence="3" id="KW-1185">Reference proteome</keyword>
<evidence type="ECO:0000313" key="3">
    <source>
        <dbReference type="Proteomes" id="UP001497045"/>
    </source>
</evidence>
<evidence type="ECO:0000256" key="1">
    <source>
        <dbReference type="SAM" id="SignalP"/>
    </source>
</evidence>
<proteinExistence type="predicted"/>
<evidence type="ECO:0000313" key="2">
    <source>
        <dbReference type="EMBL" id="MEL1250971.1"/>
    </source>
</evidence>
<accession>A0ABU9IF03</accession>
<gene>
    <name evidence="2" type="ORF">AAEO60_09830</name>
</gene>
<feature type="chain" id="PRO_5046002624" evidence="1">
    <location>
        <begin position="20"/>
        <end position="261"/>
    </location>
</feature>
<reference evidence="2 3" key="1">
    <citation type="submission" date="2024-04" db="EMBL/GenBank/DDBJ databases">
        <title>Aurantiacibacter sp. DGU6 16S ribosomal RNA gene Genome sequencing and assembly.</title>
        <authorList>
            <person name="Park S."/>
        </authorList>
    </citation>
    <scope>NUCLEOTIDE SEQUENCE [LARGE SCALE GENOMIC DNA]</scope>
    <source>
        <strain evidence="2 3">DGU6</strain>
    </source>
</reference>
<dbReference type="Proteomes" id="UP001497045">
    <property type="component" value="Unassembled WGS sequence"/>
</dbReference>
<keyword evidence="1" id="KW-0732">Signal</keyword>
<dbReference type="EMBL" id="JBBYHV010000001">
    <property type="protein sequence ID" value="MEL1250971.1"/>
    <property type="molecule type" value="Genomic_DNA"/>
</dbReference>
<comment type="caution">
    <text evidence="2">The sequence shown here is derived from an EMBL/GenBank/DDBJ whole genome shotgun (WGS) entry which is preliminary data.</text>
</comment>
<protein>
    <submittedName>
        <fullName evidence="2">Uncharacterized protein</fullName>
    </submittedName>
</protein>
<sequence>MKKLLILAAATLACSPVLAQEQRSPRDFTGFWSPARQQHPMDERLMEQLPPETVVLDDASYVEFPAGEYGGLEIKPHALEAAESWDPTDAFRLENVCATPAVIYTMQGPFPIEIHQTSDTVIIKVEYFDQVRVVYMDGREHPPEEAAHSNLGHSIGWWEGDELVVDTTHISASTITNNGLDHSENVHFVERFRLSDDGQTLMSTQWFEDPDNLDTPGARFMQWTADEGYVMPYACDPTFAVDYSEVDSGEGLSEAEFDVVE</sequence>